<comment type="cofactor">
    <cofactor evidence="7">
        <name>Zn(2+)</name>
        <dbReference type="ChEBI" id="CHEBI:29105"/>
    </cofactor>
    <text evidence="7">Binds 1 zinc ion per subunit.</text>
</comment>
<evidence type="ECO:0000256" key="8">
    <source>
        <dbReference type="RuleBase" id="RU003956"/>
    </source>
</evidence>
<evidence type="ECO:0000313" key="9">
    <source>
        <dbReference type="EMBL" id="ORX35686.1"/>
    </source>
</evidence>
<comment type="catalytic activity">
    <reaction evidence="6 8">
        <text>hydrogencarbonate + H(+) = CO2 + H2O</text>
        <dbReference type="Rhea" id="RHEA:10748"/>
        <dbReference type="ChEBI" id="CHEBI:15377"/>
        <dbReference type="ChEBI" id="CHEBI:15378"/>
        <dbReference type="ChEBI" id="CHEBI:16526"/>
        <dbReference type="ChEBI" id="CHEBI:17544"/>
        <dbReference type="EC" id="4.2.1.1"/>
    </reaction>
</comment>
<gene>
    <name evidence="9" type="ORF">BD324DRAFT_652234</name>
</gene>
<comment type="caution">
    <text evidence="9">The sequence shown here is derived from an EMBL/GenBank/DDBJ whole genome shotgun (WGS) entry which is preliminary data.</text>
</comment>
<dbReference type="GO" id="GO:0071244">
    <property type="term" value="P:cellular response to carbon dioxide"/>
    <property type="evidence" value="ECO:0007669"/>
    <property type="project" value="TreeGrafter"/>
</dbReference>
<name>A0A1Y1UDU5_9TREE</name>
<sequence>MSGSSLSTSYPEVKALLESNQKWAASVEEQEKGFFENSAKAQYPKFLWFGCGDSRVPESTLMAQKPGSVFVHRNIANQFQPNDSSANAILEFAVGTVGVDHILVVGHSECGGCIAAHKMSPPTKDSPAPSSNSPLMSFLGPVIELRHSLKEGSTVDDLIAENVKMSVKNIVASPVIQSSWEKHAKGEMRPVYVHGWTYDLSTGLLKDLEVSQGPSQ</sequence>
<dbReference type="Pfam" id="PF00484">
    <property type="entry name" value="Pro_CA"/>
    <property type="match status" value="1"/>
</dbReference>
<dbReference type="SUPFAM" id="SSF53056">
    <property type="entry name" value="beta-carbonic anhydrase, cab"/>
    <property type="match status" value="1"/>
</dbReference>
<dbReference type="PROSITE" id="PS00705">
    <property type="entry name" value="PROK_CO2_ANHYDRASE_2"/>
    <property type="match status" value="1"/>
</dbReference>
<evidence type="ECO:0000256" key="6">
    <source>
        <dbReference type="ARBA" id="ARBA00048348"/>
    </source>
</evidence>
<dbReference type="GO" id="GO:0015976">
    <property type="term" value="P:carbon utilization"/>
    <property type="evidence" value="ECO:0007669"/>
    <property type="project" value="InterPro"/>
</dbReference>
<evidence type="ECO:0000256" key="3">
    <source>
        <dbReference type="ARBA" id="ARBA00022723"/>
    </source>
</evidence>
<comment type="function">
    <text evidence="8">Reversible hydration of carbon dioxide.</text>
</comment>
<evidence type="ECO:0000256" key="1">
    <source>
        <dbReference type="ARBA" id="ARBA00006217"/>
    </source>
</evidence>
<dbReference type="GO" id="GO:0034599">
    <property type="term" value="P:cellular response to oxidative stress"/>
    <property type="evidence" value="ECO:0007669"/>
    <property type="project" value="TreeGrafter"/>
</dbReference>
<dbReference type="GeneID" id="33560272"/>
<dbReference type="GO" id="GO:0004089">
    <property type="term" value="F:carbonate dehydratase activity"/>
    <property type="evidence" value="ECO:0007669"/>
    <property type="project" value="UniProtKB-UniRule"/>
</dbReference>
<dbReference type="InterPro" id="IPR001765">
    <property type="entry name" value="Carbonic_anhydrase"/>
</dbReference>
<dbReference type="InterPro" id="IPR015892">
    <property type="entry name" value="Carbonic_anhydrase_CS"/>
</dbReference>
<dbReference type="InParanoid" id="A0A1Y1UDU5"/>
<dbReference type="RefSeq" id="XP_021869850.1">
    <property type="nucleotide sequence ID" value="XM_022018463.1"/>
</dbReference>
<feature type="binding site" evidence="7">
    <location>
        <position position="107"/>
    </location>
    <ligand>
        <name>Zn(2+)</name>
        <dbReference type="ChEBI" id="CHEBI:29105"/>
    </ligand>
</feature>
<protein>
    <recommendedName>
        <fullName evidence="2 8">Carbonic anhydrase</fullName>
        <ecNumber evidence="2 8">4.2.1.1</ecNumber>
    </recommendedName>
    <alternativeName>
        <fullName evidence="8">Carbonate dehydratase</fullName>
    </alternativeName>
</protein>
<feature type="binding site" evidence="7">
    <location>
        <position position="110"/>
    </location>
    <ligand>
        <name>Zn(2+)</name>
        <dbReference type="ChEBI" id="CHEBI:29105"/>
    </ligand>
</feature>
<dbReference type="InterPro" id="IPR036874">
    <property type="entry name" value="Carbonic_anhydrase_sf"/>
</dbReference>
<dbReference type="AlphaFoldDB" id="A0A1Y1UDU5"/>
<keyword evidence="10" id="KW-1185">Reference proteome</keyword>
<evidence type="ECO:0000256" key="2">
    <source>
        <dbReference type="ARBA" id="ARBA00012925"/>
    </source>
</evidence>
<organism evidence="9 10">
    <name type="scientific">Kockovaella imperatae</name>
    <dbReference type="NCBI Taxonomy" id="4999"/>
    <lineage>
        <taxon>Eukaryota</taxon>
        <taxon>Fungi</taxon>
        <taxon>Dikarya</taxon>
        <taxon>Basidiomycota</taxon>
        <taxon>Agaricomycotina</taxon>
        <taxon>Tremellomycetes</taxon>
        <taxon>Tremellales</taxon>
        <taxon>Cuniculitremaceae</taxon>
        <taxon>Kockovaella</taxon>
    </lineage>
</organism>
<evidence type="ECO:0000256" key="5">
    <source>
        <dbReference type="ARBA" id="ARBA00023239"/>
    </source>
</evidence>
<feature type="binding site" evidence="7">
    <location>
        <position position="51"/>
    </location>
    <ligand>
        <name>Zn(2+)</name>
        <dbReference type="ChEBI" id="CHEBI:29105"/>
    </ligand>
</feature>
<dbReference type="EC" id="4.2.1.1" evidence="2 8"/>
<evidence type="ECO:0000256" key="4">
    <source>
        <dbReference type="ARBA" id="ARBA00022833"/>
    </source>
</evidence>
<feature type="binding site" evidence="7">
    <location>
        <position position="53"/>
    </location>
    <ligand>
        <name>Zn(2+)</name>
        <dbReference type="ChEBI" id="CHEBI:29105"/>
    </ligand>
</feature>
<keyword evidence="3 7" id="KW-0479">Metal-binding</keyword>
<dbReference type="Gene3D" id="3.40.1050.10">
    <property type="entry name" value="Carbonic anhydrase"/>
    <property type="match status" value="1"/>
</dbReference>
<keyword evidence="5 8" id="KW-0456">Lyase</keyword>
<keyword evidence="4 7" id="KW-0862">Zinc</keyword>
<dbReference type="GO" id="GO:0008270">
    <property type="term" value="F:zinc ion binding"/>
    <property type="evidence" value="ECO:0007669"/>
    <property type="project" value="UniProtKB-UniRule"/>
</dbReference>
<accession>A0A1Y1UDU5</accession>
<dbReference type="FunCoup" id="A0A1Y1UDU5">
    <property type="interactions" value="229"/>
</dbReference>
<dbReference type="STRING" id="4999.A0A1Y1UDU5"/>
<comment type="similarity">
    <text evidence="1 8">Belongs to the beta-class carbonic anhydrase family.</text>
</comment>
<reference evidence="9 10" key="1">
    <citation type="submission" date="2017-03" db="EMBL/GenBank/DDBJ databases">
        <title>Widespread Adenine N6-methylation of Active Genes in Fungi.</title>
        <authorList>
            <consortium name="DOE Joint Genome Institute"/>
            <person name="Mondo S.J."/>
            <person name="Dannebaum R.O."/>
            <person name="Kuo R.C."/>
            <person name="Louie K.B."/>
            <person name="Bewick A.J."/>
            <person name="Labutti K."/>
            <person name="Haridas S."/>
            <person name="Kuo A."/>
            <person name="Salamov A."/>
            <person name="Ahrendt S.R."/>
            <person name="Lau R."/>
            <person name="Bowen B.P."/>
            <person name="Lipzen A."/>
            <person name="Sullivan W."/>
            <person name="Andreopoulos W.B."/>
            <person name="Clum A."/>
            <person name="Lindquist E."/>
            <person name="Daum C."/>
            <person name="Northen T.R."/>
            <person name="Ramamoorthy G."/>
            <person name="Schmitz R.J."/>
            <person name="Gryganskyi A."/>
            <person name="Culley D."/>
            <person name="Magnuson J."/>
            <person name="James T.Y."/>
            <person name="O'Malley M.A."/>
            <person name="Stajich J.E."/>
            <person name="Spatafora J.W."/>
            <person name="Visel A."/>
            <person name="Grigoriev I.V."/>
        </authorList>
    </citation>
    <scope>NUCLEOTIDE SEQUENCE [LARGE SCALE GENOMIC DNA]</scope>
    <source>
        <strain evidence="9 10">NRRL Y-17943</strain>
    </source>
</reference>
<dbReference type="EMBL" id="NBSH01000010">
    <property type="protein sequence ID" value="ORX35686.1"/>
    <property type="molecule type" value="Genomic_DNA"/>
</dbReference>
<evidence type="ECO:0000256" key="7">
    <source>
        <dbReference type="PIRSR" id="PIRSR601765-1"/>
    </source>
</evidence>
<dbReference type="Proteomes" id="UP000193218">
    <property type="component" value="Unassembled WGS sequence"/>
</dbReference>
<evidence type="ECO:0000313" key="10">
    <source>
        <dbReference type="Proteomes" id="UP000193218"/>
    </source>
</evidence>
<dbReference type="PANTHER" id="PTHR11002">
    <property type="entry name" value="CARBONIC ANHYDRASE"/>
    <property type="match status" value="1"/>
</dbReference>
<dbReference type="SMART" id="SM00947">
    <property type="entry name" value="Pro_CA"/>
    <property type="match status" value="1"/>
</dbReference>
<proteinExistence type="inferred from homology"/>
<dbReference type="OrthoDB" id="10248475at2759"/>
<dbReference type="PANTHER" id="PTHR11002:SF76">
    <property type="entry name" value="CARBONIC ANHYDRASE"/>
    <property type="match status" value="1"/>
</dbReference>